<reference evidence="2" key="1">
    <citation type="submission" date="2012-03" db="EMBL/GenBank/DDBJ databases">
        <title>Fervidicoccus fontis complete genome analysis confirms its distinct phylogenetic position and predicts its environmental function.</title>
        <authorList>
            <person name="Lebedinsky A.V."/>
            <person name="Mardanov A.V."/>
            <person name="Gumerov V.M."/>
            <person name="Beletsky A.V."/>
            <person name="Kublanov I.V."/>
            <person name="Perevalova A.A."/>
            <person name="Bonch-Osmolovskaya E.A."/>
            <person name="Ravin N.V."/>
            <person name="Skryabin K.G."/>
        </authorList>
    </citation>
    <scope>NUCLEOTIDE SEQUENCE [LARGE SCALE GENOMIC DNA]</scope>
    <source>
        <strain evidence="2">DSM 19380 / VKM B-2539 / Kam940</strain>
    </source>
</reference>
<dbReference type="HOGENOM" id="CLU_3210602_0_0_2"/>
<keyword evidence="2" id="KW-1185">Reference proteome</keyword>
<organism evidence="1 2">
    <name type="scientific">Fervidicoccus fontis (strain DSM 19380 / JCM 18336 / VKM B-2539 / Kam940)</name>
    <dbReference type="NCBI Taxonomy" id="1163730"/>
    <lineage>
        <taxon>Archaea</taxon>
        <taxon>Thermoproteota</taxon>
        <taxon>Thermoprotei</taxon>
        <taxon>Fervidicoccales</taxon>
        <taxon>Fervidicoccaceae</taxon>
        <taxon>Fervidicoccus</taxon>
    </lineage>
</organism>
<protein>
    <submittedName>
        <fullName evidence="1">Uncharacterized protein</fullName>
    </submittedName>
</protein>
<gene>
    <name evidence="1" type="ordered locus">FFONT_0645</name>
</gene>
<dbReference type="Proteomes" id="UP000007391">
    <property type="component" value="Chromosome"/>
</dbReference>
<name>I0A0X8_FERFK</name>
<evidence type="ECO:0000313" key="1">
    <source>
        <dbReference type="EMBL" id="AFH42635.1"/>
    </source>
</evidence>
<proteinExistence type="predicted"/>
<dbReference type="KEGG" id="ffo:FFONT_0645"/>
<dbReference type="EMBL" id="CP003423">
    <property type="protein sequence ID" value="AFH42635.1"/>
    <property type="molecule type" value="Genomic_DNA"/>
</dbReference>
<sequence length="44" mass="4725">MSLRGSCTFYLNMPVVNAGRSVDDVVQEVCEKLGLGIVKTSHGI</sequence>
<dbReference type="AlphaFoldDB" id="I0A0X8"/>
<evidence type="ECO:0000313" key="2">
    <source>
        <dbReference type="Proteomes" id="UP000007391"/>
    </source>
</evidence>
<dbReference type="InParanoid" id="I0A0X8"/>
<reference evidence="1 2" key="2">
    <citation type="journal article" date="2014" name="Extremophiles">
        <title>Analysis of the complete genome of Fervidococcus fontis confirms the distinct phylogenetic position of the order Fervidicoccales and suggests its environmental function.</title>
        <authorList>
            <person name="Lebedinsky A.V."/>
            <person name="Mardanov A.V."/>
            <person name="Kublanov I.V."/>
            <person name="Gumerov V.M."/>
            <person name="Beletsky A.V."/>
            <person name="Perevalova A.A."/>
            <person name="Bidzhieva S.Kh."/>
            <person name="Bonch-Osmolovskaya E.A."/>
            <person name="Skryabin K.G."/>
            <person name="Ravin N.V."/>
        </authorList>
    </citation>
    <scope>NUCLEOTIDE SEQUENCE [LARGE SCALE GENOMIC DNA]</scope>
    <source>
        <strain evidence="2">DSM 19380 / VKM B-2539 / Kam940</strain>
    </source>
</reference>
<accession>I0A0X8</accession>